<protein>
    <recommendedName>
        <fullName evidence="2">Reverse transcriptase domain-containing protein</fullName>
    </recommendedName>
</protein>
<dbReference type="PANTHER" id="PTHR35046">
    <property type="entry name" value="ZINC KNUCKLE (CCHC-TYPE) FAMILY PROTEIN"/>
    <property type="match status" value="1"/>
</dbReference>
<feature type="domain" description="Reverse transcriptase" evidence="2">
    <location>
        <begin position="277"/>
        <end position="371"/>
    </location>
</feature>
<dbReference type="EMBL" id="QJKJ01000553">
    <property type="protein sequence ID" value="RDY11923.1"/>
    <property type="molecule type" value="Genomic_DNA"/>
</dbReference>
<sequence>MPSENKGTIEKMPSFKENGEESQEGEPINPRPKRRREATKSSPTSKTSSIKCFKYIGKGHIVLYYPNKRSMVMKKDGIVDSGSSKFESSFISKSNISCEYAPNEEEICQLCSIIIDSDNSVNIVSTKLVEKLELLTLAYPKPYKLQRLNSEGKIVLAKQYPWRQSTSYLEGLASKEGLYVSKGVVMKMLLAKKEPLYLPINMCFHMSAQLSDLPAGLFLEETPSRLPPMKGIKHQIDFTMGATLPNRVTYRANPGKVSKFKNRWESSLKKAGLGKEKAHVLCSSWRICIVCCPINAITIRYKHLIPCLDDLLDELCGACIFLKSDLRSRYHQIRMRESNEWKTTFKTKFGLYEWLIMPFGITNAASMFMRLKPLLMDEVASMARKGMVRLKCVETLCVNILVKEFIGRRGLKSSLKDYA</sequence>
<name>A0A371IA53_MUCPR</name>
<dbReference type="Proteomes" id="UP000257109">
    <property type="component" value="Unassembled WGS sequence"/>
</dbReference>
<evidence type="ECO:0000259" key="2">
    <source>
        <dbReference type="Pfam" id="PF00078"/>
    </source>
</evidence>
<feature type="region of interest" description="Disordered" evidence="1">
    <location>
        <begin position="1"/>
        <end position="46"/>
    </location>
</feature>
<dbReference type="PANTHER" id="PTHR35046:SF9">
    <property type="entry name" value="RNA-DIRECTED DNA POLYMERASE"/>
    <property type="match status" value="1"/>
</dbReference>
<dbReference type="SUPFAM" id="SSF56672">
    <property type="entry name" value="DNA/RNA polymerases"/>
    <property type="match status" value="1"/>
</dbReference>
<accession>A0A371IA53</accession>
<reference evidence="3" key="1">
    <citation type="submission" date="2018-05" db="EMBL/GenBank/DDBJ databases">
        <title>Draft genome of Mucuna pruriens seed.</title>
        <authorList>
            <person name="Nnadi N.E."/>
            <person name="Vos R."/>
            <person name="Hasami M.H."/>
            <person name="Devisetty U.K."/>
            <person name="Aguiy J.C."/>
        </authorList>
    </citation>
    <scope>NUCLEOTIDE SEQUENCE [LARGE SCALE GENOMIC DNA]</scope>
    <source>
        <strain evidence="3">JCA_2017</strain>
    </source>
</reference>
<dbReference type="InterPro" id="IPR043502">
    <property type="entry name" value="DNA/RNA_pol_sf"/>
</dbReference>
<keyword evidence="4" id="KW-1185">Reference proteome</keyword>
<gene>
    <name evidence="3" type="ORF">CR513_03334</name>
</gene>
<evidence type="ECO:0000256" key="1">
    <source>
        <dbReference type="SAM" id="MobiDB-lite"/>
    </source>
</evidence>
<dbReference type="InterPro" id="IPR043128">
    <property type="entry name" value="Rev_trsase/Diguanyl_cyclase"/>
</dbReference>
<dbReference type="InterPro" id="IPR000477">
    <property type="entry name" value="RT_dom"/>
</dbReference>
<dbReference type="Pfam" id="PF00078">
    <property type="entry name" value="RVT_1"/>
    <property type="match status" value="1"/>
</dbReference>
<dbReference type="CDD" id="cd01647">
    <property type="entry name" value="RT_LTR"/>
    <property type="match status" value="1"/>
</dbReference>
<dbReference type="STRING" id="157652.A0A371IA53"/>
<proteinExistence type="predicted"/>
<evidence type="ECO:0000313" key="3">
    <source>
        <dbReference type="EMBL" id="RDY11923.1"/>
    </source>
</evidence>
<evidence type="ECO:0000313" key="4">
    <source>
        <dbReference type="Proteomes" id="UP000257109"/>
    </source>
</evidence>
<dbReference type="AlphaFoldDB" id="A0A371IA53"/>
<dbReference type="OrthoDB" id="532959at2759"/>
<organism evidence="3 4">
    <name type="scientific">Mucuna pruriens</name>
    <name type="common">Velvet bean</name>
    <name type="synonym">Dolichos pruriens</name>
    <dbReference type="NCBI Taxonomy" id="157652"/>
    <lineage>
        <taxon>Eukaryota</taxon>
        <taxon>Viridiplantae</taxon>
        <taxon>Streptophyta</taxon>
        <taxon>Embryophyta</taxon>
        <taxon>Tracheophyta</taxon>
        <taxon>Spermatophyta</taxon>
        <taxon>Magnoliopsida</taxon>
        <taxon>eudicotyledons</taxon>
        <taxon>Gunneridae</taxon>
        <taxon>Pentapetalae</taxon>
        <taxon>rosids</taxon>
        <taxon>fabids</taxon>
        <taxon>Fabales</taxon>
        <taxon>Fabaceae</taxon>
        <taxon>Papilionoideae</taxon>
        <taxon>50 kb inversion clade</taxon>
        <taxon>NPAAA clade</taxon>
        <taxon>indigoferoid/millettioid clade</taxon>
        <taxon>Phaseoleae</taxon>
        <taxon>Mucuna</taxon>
    </lineage>
</organism>
<dbReference type="Gene3D" id="3.30.70.270">
    <property type="match status" value="1"/>
</dbReference>
<dbReference type="Gene3D" id="3.10.10.10">
    <property type="entry name" value="HIV Type 1 Reverse Transcriptase, subunit A, domain 1"/>
    <property type="match status" value="1"/>
</dbReference>
<comment type="caution">
    <text evidence="3">The sequence shown here is derived from an EMBL/GenBank/DDBJ whole genome shotgun (WGS) entry which is preliminary data.</text>
</comment>
<feature type="compositionally biased region" description="Basic and acidic residues" evidence="1">
    <location>
        <begin position="7"/>
        <end position="19"/>
    </location>
</feature>
<feature type="non-terminal residue" evidence="3">
    <location>
        <position position="1"/>
    </location>
</feature>